<protein>
    <submittedName>
        <fullName evidence="5">Aldehyde dehydrogenase</fullName>
    </submittedName>
</protein>
<dbReference type="InterPro" id="IPR016161">
    <property type="entry name" value="Ald_DH/histidinol_DH"/>
</dbReference>
<organism evidence="5 6">
    <name type="scientific">Talaromyces proteolyticus</name>
    <dbReference type="NCBI Taxonomy" id="1131652"/>
    <lineage>
        <taxon>Eukaryota</taxon>
        <taxon>Fungi</taxon>
        <taxon>Dikarya</taxon>
        <taxon>Ascomycota</taxon>
        <taxon>Pezizomycotina</taxon>
        <taxon>Eurotiomycetes</taxon>
        <taxon>Eurotiomycetidae</taxon>
        <taxon>Eurotiales</taxon>
        <taxon>Trichocomaceae</taxon>
        <taxon>Talaromyces</taxon>
        <taxon>Talaromyces sect. Bacilispori</taxon>
    </lineage>
</organism>
<dbReference type="EMBL" id="JAJTJA010000002">
    <property type="protein sequence ID" value="KAH8703030.1"/>
    <property type="molecule type" value="Genomic_DNA"/>
</dbReference>
<evidence type="ECO:0000313" key="5">
    <source>
        <dbReference type="EMBL" id="KAH8703030.1"/>
    </source>
</evidence>
<reference evidence="5" key="1">
    <citation type="submission" date="2021-12" db="EMBL/GenBank/DDBJ databases">
        <title>Convergent genome expansion in fungi linked to evolution of root-endophyte symbiosis.</title>
        <authorList>
            <consortium name="DOE Joint Genome Institute"/>
            <person name="Ke Y.-H."/>
            <person name="Bonito G."/>
            <person name="Liao H.-L."/>
            <person name="Looney B."/>
            <person name="Rojas-Flechas A."/>
            <person name="Nash J."/>
            <person name="Hameed K."/>
            <person name="Schadt C."/>
            <person name="Martin F."/>
            <person name="Crous P.W."/>
            <person name="Miettinen O."/>
            <person name="Magnuson J.K."/>
            <person name="Labbe J."/>
            <person name="Jacobson D."/>
            <person name="Doktycz M.J."/>
            <person name="Veneault-Fourrey C."/>
            <person name="Kuo A."/>
            <person name="Mondo S."/>
            <person name="Calhoun S."/>
            <person name="Riley R."/>
            <person name="Ohm R."/>
            <person name="LaButti K."/>
            <person name="Andreopoulos B."/>
            <person name="Pangilinan J."/>
            <person name="Nolan M."/>
            <person name="Tritt A."/>
            <person name="Clum A."/>
            <person name="Lipzen A."/>
            <person name="Daum C."/>
            <person name="Barry K."/>
            <person name="Grigoriev I.V."/>
            <person name="Vilgalys R."/>
        </authorList>
    </citation>
    <scope>NUCLEOTIDE SEQUENCE</scope>
    <source>
        <strain evidence="5">PMI_201</strain>
    </source>
</reference>
<dbReference type="SUPFAM" id="SSF53720">
    <property type="entry name" value="ALDH-like"/>
    <property type="match status" value="1"/>
</dbReference>
<dbReference type="PANTHER" id="PTHR43353">
    <property type="entry name" value="SUCCINATE-SEMIALDEHYDE DEHYDROGENASE, MITOCHONDRIAL"/>
    <property type="match status" value="1"/>
</dbReference>
<keyword evidence="6" id="KW-1185">Reference proteome</keyword>
<name>A0AAD4KWX0_9EURO</name>
<dbReference type="GO" id="GO:0004777">
    <property type="term" value="F:succinate-semialdehyde dehydrogenase (NAD+) activity"/>
    <property type="evidence" value="ECO:0007669"/>
    <property type="project" value="TreeGrafter"/>
</dbReference>
<accession>A0AAD4KWX0</accession>
<dbReference type="GO" id="GO:0009450">
    <property type="term" value="P:gamma-aminobutyric acid catabolic process"/>
    <property type="evidence" value="ECO:0007669"/>
    <property type="project" value="TreeGrafter"/>
</dbReference>
<dbReference type="InterPro" id="IPR015590">
    <property type="entry name" value="Aldehyde_DH_dom"/>
</dbReference>
<dbReference type="Proteomes" id="UP001201262">
    <property type="component" value="Unassembled WGS sequence"/>
</dbReference>
<dbReference type="GeneID" id="70250014"/>
<dbReference type="Gene3D" id="3.40.309.10">
    <property type="entry name" value="Aldehyde Dehydrogenase, Chain A, domain 2"/>
    <property type="match status" value="1"/>
</dbReference>
<dbReference type="FunFam" id="3.40.605.10:FF:000012">
    <property type="entry name" value="NAD-dependent succinate-semialdehyde dehydrogenase"/>
    <property type="match status" value="1"/>
</dbReference>
<proteinExistence type="inferred from homology"/>
<dbReference type="InterPro" id="IPR050740">
    <property type="entry name" value="Aldehyde_DH_Superfamily"/>
</dbReference>
<dbReference type="InterPro" id="IPR016162">
    <property type="entry name" value="Ald_DH_N"/>
</dbReference>
<evidence type="ECO:0000259" key="4">
    <source>
        <dbReference type="Pfam" id="PF00171"/>
    </source>
</evidence>
<dbReference type="PANTHER" id="PTHR43353:SF6">
    <property type="entry name" value="CYTOPLASMIC ALDEHYDE DEHYDROGENASE (EUROFUNG)"/>
    <property type="match status" value="1"/>
</dbReference>
<comment type="caution">
    <text evidence="5">The sequence shown here is derived from an EMBL/GenBank/DDBJ whole genome shotgun (WGS) entry which is preliminary data.</text>
</comment>
<evidence type="ECO:0000256" key="2">
    <source>
        <dbReference type="ARBA" id="ARBA00022857"/>
    </source>
</evidence>
<dbReference type="Pfam" id="PF00171">
    <property type="entry name" value="Aldedh"/>
    <property type="match status" value="1"/>
</dbReference>
<dbReference type="Gene3D" id="3.40.605.10">
    <property type="entry name" value="Aldehyde Dehydrogenase, Chain A, domain 1"/>
    <property type="match status" value="1"/>
</dbReference>
<gene>
    <name evidence="5" type="ORF">BGW36DRAFT_422611</name>
</gene>
<evidence type="ECO:0000256" key="3">
    <source>
        <dbReference type="ARBA" id="ARBA00023002"/>
    </source>
</evidence>
<evidence type="ECO:0000256" key="1">
    <source>
        <dbReference type="ARBA" id="ARBA00009986"/>
    </source>
</evidence>
<dbReference type="AlphaFoldDB" id="A0AAD4KWX0"/>
<dbReference type="InterPro" id="IPR016163">
    <property type="entry name" value="Ald_DH_C"/>
</dbReference>
<sequence length="508" mass="55246">MLHHRPTRVLVQLSRARTSRRCARINGIHSHSYQQGNVPLVINGQDVTTSESFEVISPLTGKPIWRTATASKQEVLDAVETAQSVFPAWSKTKPHERRDIFLRASDLMVKRREELGEYMHQEIGANRQYQDFILGLSIEGLRDTAGRIAGAMQGQVPVSMHPGMNSIIHKRPYGVILGIAPWNAPYHLGLRSITFALAAGNTAILKGPELSPKCYWAFVDVFREAGLPDGTLNLLFHRPADAGPVTEMLISHPHVKKINFTGSTKVGSIISATAGKHLKPVLMELGGKANAIVLKDADIEKAALHCANGAFLNAGQICMSTERILVHSSIASKFESVLKETTSRLFGSPETTPVVVTSASAKRNRELVASAVSQGAQILSGTTDIVHDTDTRISPIVVSNVDKSMGLYGTESFGPSVSLYTFETVEEAVALANDTEYGLAASIFTENLAEAFQLAELLDSGAVHINSMTIHDEFALPHGGVKKSGFGRFNGYQGLDEFLYCKTVTWMQ</sequence>
<dbReference type="CDD" id="cd07105">
    <property type="entry name" value="ALDH_SaliADH"/>
    <property type="match status" value="1"/>
</dbReference>
<feature type="domain" description="Aldehyde dehydrogenase" evidence="4">
    <location>
        <begin position="50"/>
        <end position="504"/>
    </location>
</feature>
<comment type="similarity">
    <text evidence="1">Belongs to the aldehyde dehydrogenase family.</text>
</comment>
<keyword evidence="2" id="KW-0521">NADP</keyword>
<keyword evidence="3" id="KW-0560">Oxidoreductase</keyword>
<evidence type="ECO:0000313" key="6">
    <source>
        <dbReference type="Proteomes" id="UP001201262"/>
    </source>
</evidence>
<dbReference type="RefSeq" id="XP_046076048.1">
    <property type="nucleotide sequence ID" value="XM_046219727.1"/>
</dbReference>